<evidence type="ECO:0000256" key="4">
    <source>
        <dbReference type="ARBA" id="ARBA00022679"/>
    </source>
</evidence>
<accession>A0A4U0Z0P8</accession>
<dbReference type="GO" id="GO:0004673">
    <property type="term" value="F:protein histidine kinase activity"/>
    <property type="evidence" value="ECO:0007669"/>
    <property type="project" value="UniProtKB-EC"/>
</dbReference>
<evidence type="ECO:0000259" key="8">
    <source>
        <dbReference type="Pfam" id="PF07536"/>
    </source>
</evidence>
<evidence type="ECO:0000256" key="5">
    <source>
        <dbReference type="ARBA" id="ARBA00022741"/>
    </source>
</evidence>
<evidence type="ECO:0000256" key="6">
    <source>
        <dbReference type="ARBA" id="ARBA00022777"/>
    </source>
</evidence>
<dbReference type="EMBL" id="SWAU01000024">
    <property type="protein sequence ID" value="TKA97738.1"/>
    <property type="molecule type" value="Genomic_DNA"/>
</dbReference>
<evidence type="ECO:0000256" key="3">
    <source>
        <dbReference type="ARBA" id="ARBA00022553"/>
    </source>
</evidence>
<keyword evidence="7" id="KW-0067">ATP-binding</keyword>
<evidence type="ECO:0000256" key="7">
    <source>
        <dbReference type="ARBA" id="ARBA00022840"/>
    </source>
</evidence>
<evidence type="ECO:0000313" key="9">
    <source>
        <dbReference type="EMBL" id="TKA97738.1"/>
    </source>
</evidence>
<organism evidence="9 10">
    <name type="scientific">Cereibacter changlensis</name>
    <dbReference type="NCBI Taxonomy" id="402884"/>
    <lineage>
        <taxon>Bacteria</taxon>
        <taxon>Pseudomonadati</taxon>
        <taxon>Pseudomonadota</taxon>
        <taxon>Alphaproteobacteria</taxon>
        <taxon>Rhodobacterales</taxon>
        <taxon>Paracoccaceae</taxon>
        <taxon>Cereibacter</taxon>
    </lineage>
</organism>
<dbReference type="GO" id="GO:0005524">
    <property type="term" value="F:ATP binding"/>
    <property type="evidence" value="ECO:0007669"/>
    <property type="project" value="UniProtKB-KW"/>
</dbReference>
<comment type="caution">
    <text evidence="9">The sequence shown here is derived from an EMBL/GenBank/DDBJ whole genome shotgun (WGS) entry which is preliminary data.</text>
</comment>
<dbReference type="AlphaFoldDB" id="A0A4U0Z0P8"/>
<keyword evidence="5" id="KW-0547">Nucleotide-binding</keyword>
<protein>
    <recommendedName>
        <fullName evidence="2">histidine kinase</fullName>
        <ecNumber evidence="2">2.7.13.3</ecNumber>
    </recommendedName>
</protein>
<name>A0A4U0Z0P8_9RHOB</name>
<comment type="catalytic activity">
    <reaction evidence="1">
        <text>ATP + protein L-histidine = ADP + protein N-phospho-L-histidine.</text>
        <dbReference type="EC" id="2.7.13.3"/>
    </reaction>
</comment>
<dbReference type="EC" id="2.7.13.3" evidence="2"/>
<keyword evidence="4" id="KW-0808">Transferase</keyword>
<gene>
    <name evidence="9" type="ORF">FAZ78_04390</name>
</gene>
<keyword evidence="6" id="KW-0418">Kinase</keyword>
<dbReference type="InterPro" id="IPR011102">
    <property type="entry name" value="Sig_transdc_His_kinase_HWE"/>
</dbReference>
<proteinExistence type="predicted"/>
<dbReference type="RefSeq" id="WP_136791473.1">
    <property type="nucleotide sequence ID" value="NZ_SWAU01000024.1"/>
</dbReference>
<dbReference type="Pfam" id="PF07536">
    <property type="entry name" value="HWE_HK"/>
    <property type="match status" value="1"/>
</dbReference>
<evidence type="ECO:0000313" key="10">
    <source>
        <dbReference type="Proteomes" id="UP000306340"/>
    </source>
</evidence>
<evidence type="ECO:0000256" key="2">
    <source>
        <dbReference type="ARBA" id="ARBA00012438"/>
    </source>
</evidence>
<sequence length="56" mass="6364">MKNTLATVMSFAGLARRHAVADTYRFSESFLGRIRALVRSHDLLLQGNLRCADWRA</sequence>
<evidence type="ECO:0000256" key="1">
    <source>
        <dbReference type="ARBA" id="ARBA00000085"/>
    </source>
</evidence>
<keyword evidence="3" id="KW-0597">Phosphoprotein</keyword>
<feature type="domain" description="Signal transduction histidine kinase HWE region" evidence="8">
    <location>
        <begin position="1"/>
        <end position="53"/>
    </location>
</feature>
<reference evidence="9 10" key="1">
    <citation type="submission" date="2019-04" db="EMBL/GenBank/DDBJ databases">
        <title>Crypto-aerobic microbial life in anoxic (sulfidic) marine sediments.</title>
        <authorList>
            <person name="Bhattacharya S."/>
            <person name="Roy C."/>
            <person name="Mondal N."/>
            <person name="Sarkar J."/>
            <person name="Mandal S."/>
            <person name="Rameez M.J."/>
            <person name="Ghosh W."/>
        </authorList>
    </citation>
    <scope>NUCLEOTIDE SEQUENCE [LARGE SCALE GENOMIC DNA]</scope>
    <source>
        <strain evidence="9 10">SBBC</strain>
    </source>
</reference>
<dbReference type="Proteomes" id="UP000306340">
    <property type="component" value="Unassembled WGS sequence"/>
</dbReference>